<dbReference type="OrthoDB" id="66546at2759"/>
<evidence type="ECO:0000259" key="8">
    <source>
        <dbReference type="Pfam" id="PF14609"/>
    </source>
</evidence>
<evidence type="ECO:0000313" key="10">
    <source>
        <dbReference type="EMBL" id="ATY58470.1"/>
    </source>
</evidence>
<evidence type="ECO:0000259" key="9">
    <source>
        <dbReference type="Pfam" id="PF17681"/>
    </source>
</evidence>
<feature type="domain" description="Gamma tubulin complex component C-terminal" evidence="7">
    <location>
        <begin position="544"/>
        <end position="828"/>
    </location>
</feature>
<dbReference type="InterPro" id="IPR032797">
    <property type="entry name" value="Mod21_N"/>
</dbReference>
<dbReference type="GO" id="GO:0031122">
    <property type="term" value="P:cytoplasmic microtubule organization"/>
    <property type="evidence" value="ECO:0007669"/>
    <property type="project" value="TreeGrafter"/>
</dbReference>
<dbReference type="GO" id="GO:0051321">
    <property type="term" value="P:meiotic cell cycle"/>
    <property type="evidence" value="ECO:0007669"/>
    <property type="project" value="TreeGrafter"/>
</dbReference>
<dbReference type="EMBL" id="CP023322">
    <property type="protein sequence ID" value="ATY58470.1"/>
    <property type="molecule type" value="Genomic_DNA"/>
</dbReference>
<protein>
    <recommendedName>
        <fullName evidence="5">Spindle pole body component</fullName>
    </recommendedName>
</protein>
<accession>A0A2H4S5S4</accession>
<dbReference type="GO" id="GO:0051225">
    <property type="term" value="P:spindle assembly"/>
    <property type="evidence" value="ECO:0007669"/>
    <property type="project" value="TreeGrafter"/>
</dbReference>
<dbReference type="GO" id="GO:0007020">
    <property type="term" value="P:microtubule nucleation"/>
    <property type="evidence" value="ECO:0007669"/>
    <property type="project" value="InterPro"/>
</dbReference>
<dbReference type="VEuPathDB" id="FungiDB:A9K55_002999"/>
<keyword evidence="2 5" id="KW-0963">Cytoplasm</keyword>
<dbReference type="PANTHER" id="PTHR19302">
    <property type="entry name" value="GAMMA TUBULIN COMPLEX PROTEIN"/>
    <property type="match status" value="1"/>
</dbReference>
<organism evidence="10 11">
    <name type="scientific">Cordyceps militaris</name>
    <name type="common">Caterpillar fungus</name>
    <name type="synonym">Clavaria militaris</name>
    <dbReference type="NCBI Taxonomy" id="73501"/>
    <lineage>
        <taxon>Eukaryota</taxon>
        <taxon>Fungi</taxon>
        <taxon>Dikarya</taxon>
        <taxon>Ascomycota</taxon>
        <taxon>Pezizomycotina</taxon>
        <taxon>Sordariomycetes</taxon>
        <taxon>Hypocreomycetidae</taxon>
        <taxon>Hypocreales</taxon>
        <taxon>Cordycipitaceae</taxon>
        <taxon>Cordyceps</taxon>
    </lineage>
</organism>
<sequence>MAHAAQIESLTGDLVEALTQSKSQTGKSFLRTRDAAVRTWKTHRFLRTNHFEVERSLAGLEERFRVNSRDALADELKARLEPLRDLNFKWYPETLHLLLELSDQPTFNTKLGDIARVCAADDGGPKLRWEDIAQEDGWAQDADMWDSINYSDESGDEVFEGGPGDESDDSSNFGGDAHPGRTAQDLIIQPQDNDALKAVLKQQEWKQEEPTVDPNGRVRKIGLSETQALREVLFMLHGLPTTLFDANGAPDPVFQISNIAWQTHKSLLTTFSEAGGYVSILRRFAAQREKEPQLQALQDCVAKRVAVLDSHLVRIQERLARPADQVVISLIAAREELMPFLEPLFKLSGLILKVQQNPMSDNFRYLELLFDESSKAQLTGNQQLYEFLARIFLECFAVYLREIRSWVEEGRLLPSDEAFFIYHGAEDVPLGGIWQHRFKLRRTDDGQLLAPAFVHPAADKIYTTGKSIVILRLLGRLEKVEDCLRSEQAQILTYESICPPGFESAPFPDLFNTALGQWIDRKYAAVSSALQTALFDDCGFEPALRALHSVYLMSDGAAASSFCERLFAKLDAKDPIWQNRRALTASAQETFSSGGVVEPSRLSVHVLDDGRRHVSATEARGSVAAALPLIQVAYRPAWPVQMILDADSTARYQAVFTLLLQTKRAAHALRAARLLADLRTEDAADDAELDARGLFYAARSSLVWFVDTLQTYLVTVVLIPQTARMQRELRAAADVDAMMAAHARCARHMTDQLCLGAKLEPLRDAILEVLDLALQLESARAKNAGAGTDRDGDEGMSGGSEAYVVVLRQIQTDFTRLLRFICGGLRSVARAVSGEDAVLWDVLADMLQPGHGEDM</sequence>
<comment type="subcellular location">
    <subcellularLocation>
        <location evidence="5">Cytoplasm</location>
        <location evidence="5">Cytoskeleton</location>
        <location evidence="5">Microtubule organizing center</location>
    </subcellularLocation>
</comment>
<dbReference type="AlphaFoldDB" id="A0A2H4S5S4"/>
<keyword evidence="4 5" id="KW-0206">Cytoskeleton</keyword>
<dbReference type="Gene3D" id="1.20.120.1900">
    <property type="entry name" value="Gamma-tubulin complex, C-terminal domain"/>
    <property type="match status" value="1"/>
</dbReference>
<evidence type="ECO:0000256" key="5">
    <source>
        <dbReference type="RuleBase" id="RU363050"/>
    </source>
</evidence>
<reference evidence="10 11" key="1">
    <citation type="journal article" date="2017" name="BMC Genomics">
        <title>Chromosome level assembly and secondary metabolite potential of the parasitic fungus Cordyceps militaris.</title>
        <authorList>
            <person name="Kramer G.J."/>
            <person name="Nodwell J.R."/>
        </authorList>
    </citation>
    <scope>NUCLEOTIDE SEQUENCE [LARGE SCALE GENOMIC DNA]</scope>
    <source>
        <strain evidence="10 11">ATCC 34164</strain>
    </source>
</reference>
<dbReference type="GO" id="GO:0000278">
    <property type="term" value="P:mitotic cell cycle"/>
    <property type="evidence" value="ECO:0007669"/>
    <property type="project" value="TreeGrafter"/>
</dbReference>
<dbReference type="CDD" id="cd22572">
    <property type="entry name" value="GCP5_NTD"/>
    <property type="match status" value="1"/>
</dbReference>
<dbReference type="VEuPathDB" id="FungiDB:CCM_05616"/>
<evidence type="ECO:0000259" key="7">
    <source>
        <dbReference type="Pfam" id="PF04130"/>
    </source>
</evidence>
<feature type="region of interest" description="Disordered" evidence="6">
    <location>
        <begin position="150"/>
        <end position="181"/>
    </location>
</feature>
<dbReference type="GO" id="GO:0005816">
    <property type="term" value="C:spindle pole body"/>
    <property type="evidence" value="ECO:0007669"/>
    <property type="project" value="UniProtKB-ARBA"/>
</dbReference>
<dbReference type="Proteomes" id="UP000323067">
    <property type="component" value="Chromosome iv"/>
</dbReference>
<dbReference type="InterPro" id="IPR040457">
    <property type="entry name" value="GCP_C"/>
</dbReference>
<dbReference type="GO" id="GO:0043015">
    <property type="term" value="F:gamma-tubulin binding"/>
    <property type="evidence" value="ECO:0007669"/>
    <property type="project" value="InterPro"/>
</dbReference>
<keyword evidence="3 5" id="KW-0493">Microtubule</keyword>
<feature type="domain" description="Gamma-Tubulin ring complex non-core subunit mod21 N-terminal" evidence="8">
    <location>
        <begin position="66"/>
        <end position="155"/>
    </location>
</feature>
<feature type="domain" description="Gamma tubulin complex component protein N-terminal" evidence="9">
    <location>
        <begin position="229"/>
        <end position="536"/>
    </location>
</feature>
<dbReference type="GO" id="GO:0000930">
    <property type="term" value="C:gamma-tubulin complex"/>
    <property type="evidence" value="ECO:0007669"/>
    <property type="project" value="UniProtKB-ARBA"/>
</dbReference>
<feature type="compositionally biased region" description="Acidic residues" evidence="6">
    <location>
        <begin position="153"/>
        <end position="169"/>
    </location>
</feature>
<gene>
    <name evidence="10" type="ORF">A9K55_002999</name>
</gene>
<dbReference type="InterPro" id="IPR059169">
    <property type="entry name" value="GCP5_N_ext"/>
</dbReference>
<dbReference type="InterPro" id="IPR007259">
    <property type="entry name" value="GCP"/>
</dbReference>
<dbReference type="InterPro" id="IPR041470">
    <property type="entry name" value="GCP_N"/>
</dbReference>
<dbReference type="Pfam" id="PF14609">
    <property type="entry name" value="GCP5-Mod21_N"/>
    <property type="match status" value="1"/>
</dbReference>
<evidence type="ECO:0000313" key="11">
    <source>
        <dbReference type="Proteomes" id="UP000323067"/>
    </source>
</evidence>
<dbReference type="PANTHER" id="PTHR19302:SF33">
    <property type="entry name" value="GAMMA-TUBULIN COMPLEX COMPONENT 5"/>
    <property type="match status" value="1"/>
</dbReference>
<evidence type="ECO:0000256" key="4">
    <source>
        <dbReference type="ARBA" id="ARBA00023212"/>
    </source>
</evidence>
<dbReference type="Pfam" id="PF04130">
    <property type="entry name" value="GCP_C_terminal"/>
    <property type="match status" value="1"/>
</dbReference>
<proteinExistence type="inferred from homology"/>
<comment type="similarity">
    <text evidence="1 5">Belongs to the TUBGCP family.</text>
</comment>
<evidence type="ECO:0000256" key="2">
    <source>
        <dbReference type="ARBA" id="ARBA00022490"/>
    </source>
</evidence>
<dbReference type="InterPro" id="IPR042241">
    <property type="entry name" value="GCP_C_sf"/>
</dbReference>
<dbReference type="GO" id="GO:0005874">
    <property type="term" value="C:microtubule"/>
    <property type="evidence" value="ECO:0007669"/>
    <property type="project" value="UniProtKB-KW"/>
</dbReference>
<dbReference type="Pfam" id="PF17681">
    <property type="entry name" value="GCP_N_terminal"/>
    <property type="match status" value="1"/>
</dbReference>
<evidence type="ECO:0000256" key="6">
    <source>
        <dbReference type="SAM" id="MobiDB-lite"/>
    </source>
</evidence>
<name>A0A2H4S5S4_CORMI</name>
<evidence type="ECO:0000256" key="1">
    <source>
        <dbReference type="ARBA" id="ARBA00010337"/>
    </source>
</evidence>
<dbReference type="GO" id="GO:0000922">
    <property type="term" value="C:spindle pole"/>
    <property type="evidence" value="ECO:0007669"/>
    <property type="project" value="InterPro"/>
</dbReference>
<dbReference type="GO" id="GO:0051011">
    <property type="term" value="F:microtubule minus-end binding"/>
    <property type="evidence" value="ECO:0007669"/>
    <property type="project" value="TreeGrafter"/>
</dbReference>
<evidence type="ECO:0000256" key="3">
    <source>
        <dbReference type="ARBA" id="ARBA00022701"/>
    </source>
</evidence>